<keyword evidence="2" id="KW-0723">Serine/threonine-protein kinase</keyword>
<dbReference type="Gene3D" id="3.30.200.20">
    <property type="entry name" value="Phosphorylase Kinase, domain 1"/>
    <property type="match status" value="1"/>
</dbReference>
<accession>A0A0A0KY65</accession>
<dbReference type="PROSITE" id="PS50011">
    <property type="entry name" value="PROTEIN_KINASE_DOM"/>
    <property type="match status" value="1"/>
</dbReference>
<evidence type="ECO:0000313" key="17">
    <source>
        <dbReference type="EMBL" id="KGN53794.1"/>
    </source>
</evidence>
<evidence type="ECO:0000256" key="15">
    <source>
        <dbReference type="SAM" id="SignalP"/>
    </source>
</evidence>
<dbReference type="InterPro" id="IPR001245">
    <property type="entry name" value="Ser-Thr/Tyr_kinase_cat_dom"/>
</dbReference>
<feature type="domain" description="Protein kinase" evidence="16">
    <location>
        <begin position="533"/>
        <end position="809"/>
    </location>
</feature>
<dbReference type="SUPFAM" id="SSF56112">
    <property type="entry name" value="Protein kinase-like (PK-like)"/>
    <property type="match status" value="1"/>
</dbReference>
<dbReference type="InterPro" id="IPR008271">
    <property type="entry name" value="Ser/Thr_kinase_AS"/>
</dbReference>
<dbReference type="AlphaFoldDB" id="A0A0A0KY65"/>
<evidence type="ECO:0000256" key="10">
    <source>
        <dbReference type="ARBA" id="ARBA00023136"/>
    </source>
</evidence>
<dbReference type="Proteomes" id="UP000029981">
    <property type="component" value="Chromosome 4"/>
</dbReference>
<sequence length="892" mass="100248">MANHRSTTTTFLFAFFHLYFLSLSVSGDSPASYKPIDDILLNCGTSETLSASGDNRPWTGDVQSKFFPSDFHQNRASVTSQADTQSSSPNVVPYSTARLSHSNFTYSFPVSPGPKFIRLYFYSAFYLNFDRYKAVFSVKTTSMHTLLSNFNASVNADASDLNSPTITREFCVYTDENDQMLNITFSPTNQDSYAFINGIEIVSMPLDLYYTPRLKLVDQNNQFIQVGNNTSLEMVYRMNIGGNTISSGEDTGMFRTWAEESNYMNDYVADARPANLSIQLNYIERQPYTAPENVYRTARTMGPNSTLNKNYNLTWEYPVDPGFYYMIRLHFCEFQAEITAAGDRVFLIYIKDATAEESFDVFQKARGKYNPIYEDYGVFVTKSNQKKVNLSVKLRPNPNDDLTRFSNVILNGVEIFKLNDTNGNLGGQNPDPPPTQSLPPSTPQMNNDSSNTKIVAIVIPVVIGVVVAILALGLLFFRRRRTLTDQASSDGTSWWAPFSTSTNKTSKTRNSNLPSDLCRYFSLGEIKAATKNFDDVFIIGVGGFGNVYKGYIDDGATQVAIKRLKPGSKQGAHEFKTEIEMLSQLRHLHLVSLIGYCNDGNEMILVYEYMSHGTLRSHLYGNDEQPLTWNQRLQICVGAAKGLHYLHTGANHTIIHRDVKTTNILLDEKWIAKVSDFGLSKVGPANMSNNTHISTVVKGSFGYLDPEYYRRQQLTEKSDVYSFGVVLCEVLCARPPLVRSAEKKEVYLAEWVRQCHRKNTVAQTIDKNVKNEISPECLRKFIEIAVSCVEDDGVKRPPMKDVVWGLEFALQLQEASKKKVDEDEVGSGKRDSSEERWCLDETLFSSTGDRRRDSELGVSSYVTTSNSDDSSYTHNKGMSGTVFSEIKDAAGR</sequence>
<evidence type="ECO:0000256" key="11">
    <source>
        <dbReference type="ARBA" id="ARBA00023180"/>
    </source>
</evidence>
<keyword evidence="8 12" id="KW-0067">ATP-binding</keyword>
<evidence type="ECO:0000256" key="9">
    <source>
        <dbReference type="ARBA" id="ARBA00022989"/>
    </source>
</evidence>
<dbReference type="InterPro" id="IPR000719">
    <property type="entry name" value="Prot_kinase_dom"/>
</dbReference>
<dbReference type="FunFam" id="1.10.510.10:FF:000252">
    <property type="entry name" value="Receptor-like protein kinase FERONIA"/>
    <property type="match status" value="1"/>
</dbReference>
<dbReference type="GO" id="GO:0010038">
    <property type="term" value="P:response to metal ion"/>
    <property type="evidence" value="ECO:0007669"/>
    <property type="project" value="UniProtKB-ARBA"/>
</dbReference>
<evidence type="ECO:0000313" key="18">
    <source>
        <dbReference type="Proteomes" id="UP000029981"/>
    </source>
</evidence>
<dbReference type="InterPro" id="IPR017441">
    <property type="entry name" value="Protein_kinase_ATP_BS"/>
</dbReference>
<evidence type="ECO:0000256" key="8">
    <source>
        <dbReference type="ARBA" id="ARBA00022840"/>
    </source>
</evidence>
<dbReference type="GO" id="GO:0005886">
    <property type="term" value="C:plasma membrane"/>
    <property type="evidence" value="ECO:0000318"/>
    <property type="project" value="GO_Central"/>
</dbReference>
<keyword evidence="6 12" id="KW-0547">Nucleotide-binding</keyword>
<organism evidence="17 18">
    <name type="scientific">Cucumis sativus</name>
    <name type="common">Cucumber</name>
    <dbReference type="NCBI Taxonomy" id="3659"/>
    <lineage>
        <taxon>Eukaryota</taxon>
        <taxon>Viridiplantae</taxon>
        <taxon>Streptophyta</taxon>
        <taxon>Embryophyta</taxon>
        <taxon>Tracheophyta</taxon>
        <taxon>Spermatophyta</taxon>
        <taxon>Magnoliopsida</taxon>
        <taxon>eudicotyledons</taxon>
        <taxon>Gunneridae</taxon>
        <taxon>Pentapetalae</taxon>
        <taxon>rosids</taxon>
        <taxon>fabids</taxon>
        <taxon>Cucurbitales</taxon>
        <taxon>Cucurbitaceae</taxon>
        <taxon>Benincaseae</taxon>
        <taxon>Cucumis</taxon>
    </lineage>
</organism>
<dbReference type="STRING" id="3659.A0A0A0KY65"/>
<feature type="region of interest" description="Disordered" evidence="13">
    <location>
        <begin position="421"/>
        <end position="447"/>
    </location>
</feature>
<dbReference type="Pfam" id="PF12819">
    <property type="entry name" value="Malectin_like"/>
    <property type="match status" value="1"/>
</dbReference>
<dbReference type="GO" id="GO:0004672">
    <property type="term" value="F:protein kinase activity"/>
    <property type="evidence" value="ECO:0000318"/>
    <property type="project" value="GO_Central"/>
</dbReference>
<dbReference type="KEGG" id="csv:101217018"/>
<dbReference type="Gramene" id="KGN53794">
    <property type="protein sequence ID" value="KGN53794"/>
    <property type="gene ID" value="Csa_4G129600"/>
</dbReference>
<evidence type="ECO:0000256" key="7">
    <source>
        <dbReference type="ARBA" id="ARBA00022777"/>
    </source>
</evidence>
<keyword evidence="18" id="KW-1185">Reference proteome</keyword>
<feature type="signal peptide" evidence="15">
    <location>
        <begin position="1"/>
        <end position="27"/>
    </location>
</feature>
<reference evidence="17 18" key="2">
    <citation type="journal article" date="2009" name="PLoS ONE">
        <title>An integrated genetic and cytogenetic map of the cucumber genome.</title>
        <authorList>
            <person name="Ren Y."/>
            <person name="Zhang Z."/>
            <person name="Liu J."/>
            <person name="Staub J.E."/>
            <person name="Han Y."/>
            <person name="Cheng Z."/>
            <person name="Li X."/>
            <person name="Lu J."/>
            <person name="Miao H."/>
            <person name="Kang H."/>
            <person name="Xie B."/>
            <person name="Gu X."/>
            <person name="Wang X."/>
            <person name="Du Y."/>
            <person name="Jin W."/>
            <person name="Huang S."/>
        </authorList>
    </citation>
    <scope>NUCLEOTIDE SEQUENCE [LARGE SCALE GENOMIC DNA]</scope>
    <source>
        <strain evidence="18">cv. 9930</strain>
    </source>
</reference>
<comment type="subcellular location">
    <subcellularLocation>
        <location evidence="1">Membrane</location>
        <topology evidence="1">Single-pass type I membrane protein</topology>
    </subcellularLocation>
</comment>
<dbReference type="InterPro" id="IPR024788">
    <property type="entry name" value="Malectin-like_Carb-bd_dom"/>
</dbReference>
<dbReference type="Gene3D" id="1.10.510.10">
    <property type="entry name" value="Transferase(Phosphotransferase) domain 1"/>
    <property type="match status" value="1"/>
</dbReference>
<keyword evidence="10 14" id="KW-0472">Membrane</keyword>
<dbReference type="GO" id="GO:0004674">
    <property type="term" value="F:protein serine/threonine kinase activity"/>
    <property type="evidence" value="ECO:0007669"/>
    <property type="project" value="UniProtKB-KW"/>
</dbReference>
<proteinExistence type="predicted"/>
<evidence type="ECO:0000256" key="2">
    <source>
        <dbReference type="ARBA" id="ARBA00022527"/>
    </source>
</evidence>
<evidence type="ECO:0000256" key="4">
    <source>
        <dbReference type="ARBA" id="ARBA00022692"/>
    </source>
</evidence>
<keyword evidence="3" id="KW-0808">Transferase</keyword>
<dbReference type="EMBL" id="CM002925">
    <property type="protein sequence ID" value="KGN53794.1"/>
    <property type="molecule type" value="Genomic_DNA"/>
</dbReference>
<dbReference type="PANTHER" id="PTHR34590">
    <property type="entry name" value="OS03G0124300 PROTEIN-RELATED"/>
    <property type="match status" value="1"/>
</dbReference>
<feature type="compositionally biased region" description="Polar residues" evidence="13">
    <location>
        <begin position="860"/>
        <end position="878"/>
    </location>
</feature>
<dbReference type="GO" id="GO:0005524">
    <property type="term" value="F:ATP binding"/>
    <property type="evidence" value="ECO:0007669"/>
    <property type="project" value="UniProtKB-UniRule"/>
</dbReference>
<keyword evidence="4 14" id="KW-0812">Transmembrane</keyword>
<evidence type="ECO:0000259" key="16">
    <source>
        <dbReference type="PROSITE" id="PS50011"/>
    </source>
</evidence>
<evidence type="ECO:0000256" key="5">
    <source>
        <dbReference type="ARBA" id="ARBA00022729"/>
    </source>
</evidence>
<keyword evidence="5 15" id="KW-0732">Signal</keyword>
<feature type="binding site" evidence="12">
    <location>
        <position position="562"/>
    </location>
    <ligand>
        <name>ATP</name>
        <dbReference type="ChEBI" id="CHEBI:30616"/>
    </ligand>
</feature>
<reference evidence="17 18" key="3">
    <citation type="journal article" date="2010" name="BMC Genomics">
        <title>Transcriptome sequencing and comparative analysis of cucumber flowers with different sex types.</title>
        <authorList>
            <person name="Guo S."/>
            <person name="Zheng Y."/>
            <person name="Joung J.G."/>
            <person name="Liu S."/>
            <person name="Zhang Z."/>
            <person name="Crasta O.R."/>
            <person name="Sobral B.W."/>
            <person name="Xu Y."/>
            <person name="Huang S."/>
            <person name="Fei Z."/>
        </authorList>
    </citation>
    <scope>NUCLEOTIDE SEQUENCE [LARGE SCALE GENOMIC DNA]</scope>
    <source>
        <strain evidence="18">cv. 9930</strain>
    </source>
</reference>
<feature type="region of interest" description="Disordered" evidence="13">
    <location>
        <begin position="848"/>
        <end position="878"/>
    </location>
</feature>
<dbReference type="FunFam" id="2.60.120.430:FF:000007">
    <property type="entry name" value="FERONIA receptor-like kinase"/>
    <property type="match status" value="1"/>
</dbReference>
<dbReference type="SMR" id="A0A0A0KY65"/>
<dbReference type="InterPro" id="IPR011009">
    <property type="entry name" value="Kinase-like_dom_sf"/>
</dbReference>
<protein>
    <recommendedName>
        <fullName evidence="16">Protein kinase domain-containing protein</fullName>
    </recommendedName>
</protein>
<dbReference type="InterPro" id="IPR045272">
    <property type="entry name" value="ANXUR1/2-like"/>
</dbReference>
<dbReference type="FunFam" id="3.30.200.20:FF:000645">
    <property type="entry name" value="Receptor-like protein kinase FERONIA"/>
    <property type="match status" value="1"/>
</dbReference>
<evidence type="ECO:0000256" key="14">
    <source>
        <dbReference type="SAM" id="Phobius"/>
    </source>
</evidence>
<evidence type="ECO:0000256" key="13">
    <source>
        <dbReference type="SAM" id="MobiDB-lite"/>
    </source>
</evidence>
<dbReference type="SMART" id="SM00220">
    <property type="entry name" value="S_TKc"/>
    <property type="match status" value="1"/>
</dbReference>
<dbReference type="CDD" id="cd14066">
    <property type="entry name" value="STKc_IRAK"/>
    <property type="match status" value="1"/>
</dbReference>
<keyword evidence="9 14" id="KW-1133">Transmembrane helix</keyword>
<keyword evidence="11" id="KW-0325">Glycoprotein</keyword>
<feature type="transmembrane region" description="Helical" evidence="14">
    <location>
        <begin position="454"/>
        <end position="477"/>
    </location>
</feature>
<feature type="chain" id="PRO_5001965562" description="Protein kinase domain-containing protein" evidence="15">
    <location>
        <begin position="28"/>
        <end position="892"/>
    </location>
</feature>
<dbReference type="GO" id="GO:0004714">
    <property type="term" value="F:transmembrane receptor protein tyrosine kinase activity"/>
    <property type="evidence" value="ECO:0007669"/>
    <property type="project" value="InterPro"/>
</dbReference>
<keyword evidence="7" id="KW-0418">Kinase</keyword>
<feature type="compositionally biased region" description="Pro residues" evidence="13">
    <location>
        <begin position="430"/>
        <end position="442"/>
    </location>
</feature>
<gene>
    <name evidence="17" type="ORF">Csa_4G129600</name>
</gene>
<dbReference type="OrthoDB" id="1720310at2759"/>
<evidence type="ECO:0000256" key="12">
    <source>
        <dbReference type="PROSITE-ProRule" id="PRU10141"/>
    </source>
</evidence>
<reference evidence="17 18" key="1">
    <citation type="journal article" date="2009" name="Nat. Genet.">
        <title>The genome of the cucumber, Cucumis sativus L.</title>
        <authorList>
            <person name="Huang S."/>
            <person name="Li R."/>
            <person name="Zhang Z."/>
            <person name="Li L."/>
            <person name="Gu X."/>
            <person name="Fan W."/>
            <person name="Lucas W.J."/>
            <person name="Wang X."/>
            <person name="Xie B."/>
            <person name="Ni P."/>
            <person name="Ren Y."/>
            <person name="Zhu H."/>
            <person name="Li J."/>
            <person name="Lin K."/>
            <person name="Jin W."/>
            <person name="Fei Z."/>
            <person name="Li G."/>
            <person name="Staub J."/>
            <person name="Kilian A."/>
            <person name="van der Vossen E.A."/>
            <person name="Wu Y."/>
            <person name="Guo J."/>
            <person name="He J."/>
            <person name="Jia Z."/>
            <person name="Ren Y."/>
            <person name="Tian G."/>
            <person name="Lu Y."/>
            <person name="Ruan J."/>
            <person name="Qian W."/>
            <person name="Wang M."/>
            <person name="Huang Q."/>
            <person name="Li B."/>
            <person name="Xuan Z."/>
            <person name="Cao J."/>
            <person name="Asan"/>
            <person name="Wu Z."/>
            <person name="Zhang J."/>
            <person name="Cai Q."/>
            <person name="Bai Y."/>
            <person name="Zhao B."/>
            <person name="Han Y."/>
            <person name="Li Y."/>
            <person name="Li X."/>
            <person name="Wang S."/>
            <person name="Shi Q."/>
            <person name="Liu S."/>
            <person name="Cho W.K."/>
            <person name="Kim J.Y."/>
            <person name="Xu Y."/>
            <person name="Heller-Uszynska K."/>
            <person name="Miao H."/>
            <person name="Cheng Z."/>
            <person name="Zhang S."/>
            <person name="Wu J."/>
            <person name="Yang Y."/>
            <person name="Kang H."/>
            <person name="Li M."/>
            <person name="Liang H."/>
            <person name="Ren X."/>
            <person name="Shi Z."/>
            <person name="Wen M."/>
            <person name="Jian M."/>
            <person name="Yang H."/>
            <person name="Zhang G."/>
            <person name="Yang Z."/>
            <person name="Chen R."/>
            <person name="Liu S."/>
            <person name="Li J."/>
            <person name="Ma L."/>
            <person name="Liu H."/>
            <person name="Zhou Y."/>
            <person name="Zhao J."/>
            <person name="Fang X."/>
            <person name="Li G."/>
            <person name="Fang L."/>
            <person name="Li Y."/>
            <person name="Liu D."/>
            <person name="Zheng H."/>
            <person name="Zhang Y."/>
            <person name="Qin N."/>
            <person name="Li Z."/>
            <person name="Yang G."/>
            <person name="Yang S."/>
            <person name="Bolund L."/>
            <person name="Kristiansen K."/>
            <person name="Zheng H."/>
            <person name="Li S."/>
            <person name="Zhang X."/>
            <person name="Yang H."/>
            <person name="Wang J."/>
            <person name="Sun R."/>
            <person name="Zhang B."/>
            <person name="Jiang S."/>
            <person name="Wang J."/>
            <person name="Du Y."/>
            <person name="Li S."/>
        </authorList>
    </citation>
    <scope>NUCLEOTIDE SEQUENCE [LARGE SCALE GENOMIC DNA]</scope>
    <source>
        <strain evidence="18">cv. 9930</strain>
    </source>
</reference>
<dbReference type="Gene3D" id="2.60.120.430">
    <property type="entry name" value="Galactose-binding lectin"/>
    <property type="match status" value="2"/>
</dbReference>
<dbReference type="eggNOG" id="KOG1187">
    <property type="taxonomic scope" value="Eukaryota"/>
</dbReference>
<evidence type="ECO:0000256" key="6">
    <source>
        <dbReference type="ARBA" id="ARBA00022741"/>
    </source>
</evidence>
<dbReference type="PROSITE" id="PS00108">
    <property type="entry name" value="PROTEIN_KINASE_ST"/>
    <property type="match status" value="1"/>
</dbReference>
<evidence type="ECO:0000256" key="1">
    <source>
        <dbReference type="ARBA" id="ARBA00004479"/>
    </source>
</evidence>
<dbReference type="Pfam" id="PF07714">
    <property type="entry name" value="PK_Tyr_Ser-Thr"/>
    <property type="match status" value="1"/>
</dbReference>
<name>A0A0A0KY65_CUCSA</name>
<dbReference type="PANTHER" id="PTHR34590:SF15">
    <property type="entry name" value="PROTEIN KINASE DOMAIN-CONTAINING PROTEIN"/>
    <property type="match status" value="1"/>
</dbReference>
<dbReference type="OMA" id="GMSKAHV"/>
<evidence type="ECO:0000256" key="3">
    <source>
        <dbReference type="ARBA" id="ARBA00022679"/>
    </source>
</evidence>
<dbReference type="PROSITE" id="PS00107">
    <property type="entry name" value="PROTEIN_KINASE_ATP"/>
    <property type="match status" value="1"/>
</dbReference>
<dbReference type="FunFam" id="2.60.120.430:FF:000003">
    <property type="entry name" value="FERONIA receptor-like kinase"/>
    <property type="match status" value="1"/>
</dbReference>
<reference evidence="17 18" key="4">
    <citation type="journal article" date="2011" name="BMC Genomics">
        <title>RNA-Seq improves annotation of protein-coding genes in the cucumber genome.</title>
        <authorList>
            <person name="Li Z."/>
            <person name="Zhang Z."/>
            <person name="Yan P."/>
            <person name="Huang S."/>
            <person name="Fei Z."/>
            <person name="Lin K."/>
        </authorList>
    </citation>
    <scope>NUCLEOTIDE SEQUENCE [LARGE SCALE GENOMIC DNA]</scope>
    <source>
        <strain evidence="18">cv. 9930</strain>
    </source>
</reference>